<feature type="transmembrane region" description="Helical" evidence="9">
    <location>
        <begin position="61"/>
        <end position="79"/>
    </location>
</feature>
<evidence type="ECO:0000256" key="3">
    <source>
        <dbReference type="ARBA" id="ARBA00022475"/>
    </source>
</evidence>
<keyword evidence="6 9" id="KW-1133">Transmembrane helix</keyword>
<evidence type="ECO:0000256" key="4">
    <source>
        <dbReference type="ARBA" id="ARBA00022692"/>
    </source>
</evidence>
<comment type="similarity">
    <text evidence="8">Belongs to the binding-protein-dependent transport system permease family. LivHM subfamily.</text>
</comment>
<evidence type="ECO:0000256" key="8">
    <source>
        <dbReference type="ARBA" id="ARBA00037998"/>
    </source>
</evidence>
<evidence type="ECO:0000313" key="10">
    <source>
        <dbReference type="EMBL" id="NDV02826.1"/>
    </source>
</evidence>
<evidence type="ECO:0000256" key="1">
    <source>
        <dbReference type="ARBA" id="ARBA00004651"/>
    </source>
</evidence>
<evidence type="ECO:0000256" key="6">
    <source>
        <dbReference type="ARBA" id="ARBA00022989"/>
    </source>
</evidence>
<protein>
    <submittedName>
        <fullName evidence="10">Branched-chain amino acid ABC transporter permease</fullName>
    </submittedName>
</protein>
<keyword evidence="2" id="KW-0813">Transport</keyword>
<evidence type="ECO:0000256" key="5">
    <source>
        <dbReference type="ARBA" id="ARBA00022970"/>
    </source>
</evidence>
<feature type="transmembrane region" description="Helical" evidence="9">
    <location>
        <begin position="188"/>
        <end position="208"/>
    </location>
</feature>
<keyword evidence="7 9" id="KW-0472">Membrane</keyword>
<feature type="transmembrane region" description="Helical" evidence="9">
    <location>
        <begin position="228"/>
        <end position="249"/>
    </location>
</feature>
<evidence type="ECO:0000313" key="11">
    <source>
        <dbReference type="Proteomes" id="UP000474757"/>
    </source>
</evidence>
<evidence type="ECO:0000256" key="2">
    <source>
        <dbReference type="ARBA" id="ARBA00022448"/>
    </source>
</evidence>
<feature type="transmembrane region" description="Helical" evidence="9">
    <location>
        <begin position="130"/>
        <end position="159"/>
    </location>
</feature>
<dbReference type="Proteomes" id="UP000474757">
    <property type="component" value="Unassembled WGS sequence"/>
</dbReference>
<feature type="transmembrane region" description="Helical" evidence="9">
    <location>
        <begin position="261"/>
        <end position="280"/>
    </location>
</feature>
<dbReference type="EMBL" id="JAAGAB010000004">
    <property type="protein sequence ID" value="NDV02826.1"/>
    <property type="molecule type" value="Genomic_DNA"/>
</dbReference>
<accession>A0A6B2K783</accession>
<dbReference type="InterPro" id="IPR052157">
    <property type="entry name" value="BCAA_transport_permease"/>
</dbReference>
<dbReference type="Pfam" id="PF02653">
    <property type="entry name" value="BPD_transp_2"/>
    <property type="match status" value="1"/>
</dbReference>
<keyword evidence="4 9" id="KW-0812">Transmembrane</keyword>
<keyword evidence="5" id="KW-0029">Amino-acid transport</keyword>
<evidence type="ECO:0000256" key="7">
    <source>
        <dbReference type="ARBA" id="ARBA00023136"/>
    </source>
</evidence>
<organism evidence="10 11">
    <name type="scientific">Pseudoroseicyclus tamaricis</name>
    <dbReference type="NCBI Taxonomy" id="2705421"/>
    <lineage>
        <taxon>Bacteria</taxon>
        <taxon>Pseudomonadati</taxon>
        <taxon>Pseudomonadota</taxon>
        <taxon>Alphaproteobacteria</taxon>
        <taxon>Rhodobacterales</taxon>
        <taxon>Paracoccaceae</taxon>
        <taxon>Pseudoroseicyclus</taxon>
    </lineage>
</organism>
<comment type="caution">
    <text evidence="10">The sequence shown here is derived from an EMBL/GenBank/DDBJ whole genome shotgun (WGS) entry which is preliminary data.</text>
</comment>
<dbReference type="GO" id="GO:0006865">
    <property type="term" value="P:amino acid transport"/>
    <property type="evidence" value="ECO:0007669"/>
    <property type="project" value="UniProtKB-KW"/>
</dbReference>
<dbReference type="RefSeq" id="WP_163896116.1">
    <property type="nucleotide sequence ID" value="NZ_JAAFYS010000004.1"/>
</dbReference>
<sequence length="285" mass="30168">MSYVNTIIQGLLLGGLYALYAAGLSLIFGVMRLVNLAHGDFIVLAAYVILALSSFTFLPPVVAFMIAAPFLFALGWALQKYILNRTVQSNLLVPLLVTFGLQIIVQNGLLEAFSADSVRIQLGPIETASITIAGISMGVMPLLTFLAALVVIGGLNALFYRTKLGRRLRATSDSPVFAQIVGINPRNIFAIAMGISFVVIAVAGFFMGARANFDPSVGPARLLFAFEAVVIGGLGSLWGTLGGGIILGVAQELGATISPQYQVLAGHLVFLLIILVRPNGLFSKQ</sequence>
<gene>
    <name evidence="10" type="ORF">GZA08_17825</name>
</gene>
<name>A0A6B2K783_9RHOB</name>
<keyword evidence="11" id="KW-1185">Reference proteome</keyword>
<feature type="transmembrane region" description="Helical" evidence="9">
    <location>
        <begin position="91"/>
        <end position="110"/>
    </location>
</feature>
<dbReference type="GO" id="GO:0022857">
    <property type="term" value="F:transmembrane transporter activity"/>
    <property type="evidence" value="ECO:0007669"/>
    <property type="project" value="InterPro"/>
</dbReference>
<keyword evidence="3" id="KW-1003">Cell membrane</keyword>
<dbReference type="PANTHER" id="PTHR11795:SF445">
    <property type="entry name" value="AMINO ACID ABC TRANSPORTER PERMEASE PROTEIN"/>
    <property type="match status" value="1"/>
</dbReference>
<dbReference type="GO" id="GO:0005886">
    <property type="term" value="C:plasma membrane"/>
    <property type="evidence" value="ECO:0007669"/>
    <property type="project" value="UniProtKB-SubCell"/>
</dbReference>
<reference evidence="10 11" key="1">
    <citation type="submission" date="2020-02" db="EMBL/GenBank/DDBJ databases">
        <title>Pseudoroseicyclus tamarix, sp. nov., isolated from offshore sediment of a Tamarix chinensis forest.</title>
        <authorList>
            <person name="Gai Y."/>
        </authorList>
    </citation>
    <scope>NUCLEOTIDE SEQUENCE [LARGE SCALE GENOMIC DNA]</scope>
    <source>
        <strain evidence="10 11">CLL3-39</strain>
    </source>
</reference>
<dbReference type="PANTHER" id="PTHR11795">
    <property type="entry name" value="BRANCHED-CHAIN AMINO ACID TRANSPORT SYSTEM PERMEASE PROTEIN LIVH"/>
    <property type="match status" value="1"/>
</dbReference>
<dbReference type="InterPro" id="IPR001851">
    <property type="entry name" value="ABC_transp_permease"/>
</dbReference>
<evidence type="ECO:0000256" key="9">
    <source>
        <dbReference type="SAM" id="Phobius"/>
    </source>
</evidence>
<dbReference type="AlphaFoldDB" id="A0A6B2K783"/>
<feature type="transmembrane region" description="Helical" evidence="9">
    <location>
        <begin position="6"/>
        <end position="29"/>
    </location>
</feature>
<proteinExistence type="inferred from homology"/>
<comment type="subcellular location">
    <subcellularLocation>
        <location evidence="1">Cell membrane</location>
        <topology evidence="1">Multi-pass membrane protein</topology>
    </subcellularLocation>
</comment>
<dbReference type="CDD" id="cd06582">
    <property type="entry name" value="TM_PBP1_LivH_like"/>
    <property type="match status" value="1"/>
</dbReference>